<reference evidence="1" key="1">
    <citation type="journal article" date="2015" name="Nature">
        <title>Complex archaea that bridge the gap between prokaryotes and eukaryotes.</title>
        <authorList>
            <person name="Spang A."/>
            <person name="Saw J.H."/>
            <person name="Jorgensen S.L."/>
            <person name="Zaremba-Niedzwiedzka K."/>
            <person name="Martijn J."/>
            <person name="Lind A.E."/>
            <person name="van Eijk R."/>
            <person name="Schleper C."/>
            <person name="Guy L."/>
            <person name="Ettema T.J."/>
        </authorList>
    </citation>
    <scope>NUCLEOTIDE SEQUENCE</scope>
</reference>
<gene>
    <name evidence="1" type="ORF">LCGC14_2356830</name>
</gene>
<organism evidence="1">
    <name type="scientific">marine sediment metagenome</name>
    <dbReference type="NCBI Taxonomy" id="412755"/>
    <lineage>
        <taxon>unclassified sequences</taxon>
        <taxon>metagenomes</taxon>
        <taxon>ecological metagenomes</taxon>
    </lineage>
</organism>
<proteinExistence type="predicted"/>
<comment type="caution">
    <text evidence="1">The sequence shown here is derived from an EMBL/GenBank/DDBJ whole genome shotgun (WGS) entry which is preliminary data.</text>
</comment>
<protein>
    <submittedName>
        <fullName evidence="1">Uncharacterized protein</fullName>
    </submittedName>
</protein>
<dbReference type="EMBL" id="LAZR01034431">
    <property type="protein sequence ID" value="KKL45321.1"/>
    <property type="molecule type" value="Genomic_DNA"/>
</dbReference>
<dbReference type="AlphaFoldDB" id="A0A0F9CV25"/>
<accession>A0A0F9CV25</accession>
<evidence type="ECO:0000313" key="1">
    <source>
        <dbReference type="EMBL" id="KKL45321.1"/>
    </source>
</evidence>
<sequence>MTEDTLTQDNEALIQEALRDAKKVELPSSLRDEPVIHKGDDVLAAPMTVKQTSSAGYVYVWDTRTYEKIPIIYYMLPSKMRLRRKDGSFRFTTTDPKKLPKRGKIKCMLHKGGENREHYNTLGFRVCPKENITNIHQLKQHMRLKHPQEYAAIVDEKKEKEKAEDRALSRALLKAQMPKEEKAPLYVKDKKK</sequence>
<name>A0A0F9CV25_9ZZZZ</name>